<proteinExistence type="predicted"/>
<dbReference type="PROSITE" id="PS51257">
    <property type="entry name" value="PROKAR_LIPOPROTEIN"/>
    <property type="match status" value="1"/>
</dbReference>
<dbReference type="InterPro" id="IPR023214">
    <property type="entry name" value="HAD_sf"/>
</dbReference>
<dbReference type="SUPFAM" id="SSF56784">
    <property type="entry name" value="HAD-like"/>
    <property type="match status" value="1"/>
</dbReference>
<dbReference type="STRING" id="77095.SAMN05216455_10397"/>
<dbReference type="EMBL" id="ADWO01000057">
    <property type="protein sequence ID" value="EFI72028.1"/>
    <property type="molecule type" value="Genomic_DNA"/>
</dbReference>
<protein>
    <submittedName>
        <fullName evidence="1">Putative lipoprotein</fullName>
    </submittedName>
</protein>
<accession>D8DX06</accession>
<evidence type="ECO:0000313" key="2">
    <source>
        <dbReference type="Proteomes" id="UP000004524"/>
    </source>
</evidence>
<gene>
    <name evidence="1" type="ORF">PBR_1383</name>
</gene>
<feature type="non-terminal residue" evidence="1">
    <location>
        <position position="111"/>
    </location>
</feature>
<dbReference type="InterPro" id="IPR036412">
    <property type="entry name" value="HAD-like_sf"/>
</dbReference>
<sequence length="111" mass="12770">MPQYTDKVLTIALLVTFFLVTSCRTVNQTSIPYQQITGWSRHSNAQVTHFLQTTDTMKSRKVAVFDCDGTLIGQRPYYLNDEALFSYMAAYRGKTDDISKQKYALFEKFCS</sequence>
<reference evidence="1 2" key="1">
    <citation type="journal article" date="2010" name="Microb. Ecol.">
        <title>Comparative genome analysis of Prevotella ruminicola and Prevotella bryantii: insights into their environmental niche.</title>
        <authorList>
            <consortium name="North American Consortium for Rumen Bacteria"/>
            <person name="Purushe J."/>
            <person name="Fouts D.E."/>
            <person name="Morrison M."/>
            <person name="White B.A."/>
            <person name="Mackie R.I."/>
            <person name="Coutinho P.M."/>
            <person name="Henrissat B."/>
            <person name="Nelson K.E."/>
        </authorList>
    </citation>
    <scope>NUCLEOTIDE SEQUENCE [LARGE SCALE GENOMIC DNA]</scope>
    <source>
        <strain evidence="1 2">B14</strain>
    </source>
</reference>
<comment type="caution">
    <text evidence="1">The sequence shown here is derived from an EMBL/GenBank/DDBJ whole genome shotgun (WGS) entry which is preliminary data.</text>
</comment>
<evidence type="ECO:0000313" key="1">
    <source>
        <dbReference type="EMBL" id="EFI72028.1"/>
    </source>
</evidence>
<dbReference type="Gene3D" id="3.40.50.1000">
    <property type="entry name" value="HAD superfamily/HAD-like"/>
    <property type="match status" value="1"/>
</dbReference>
<keyword evidence="2" id="KW-1185">Reference proteome</keyword>
<name>D8DX06_9BACT</name>
<dbReference type="AlphaFoldDB" id="D8DX06"/>
<keyword evidence="1" id="KW-0449">Lipoprotein</keyword>
<dbReference type="Proteomes" id="UP000004524">
    <property type="component" value="Unassembled WGS sequence"/>
</dbReference>
<organism evidence="1 2">
    <name type="scientific">Segatella baroniae B14</name>
    <dbReference type="NCBI Taxonomy" id="752555"/>
    <lineage>
        <taxon>Bacteria</taxon>
        <taxon>Pseudomonadati</taxon>
        <taxon>Bacteroidota</taxon>
        <taxon>Bacteroidia</taxon>
        <taxon>Bacteroidales</taxon>
        <taxon>Prevotellaceae</taxon>
        <taxon>Segatella</taxon>
    </lineage>
</organism>